<dbReference type="Pfam" id="PF02518">
    <property type="entry name" value="HATPase_c"/>
    <property type="match status" value="1"/>
</dbReference>
<keyword evidence="4" id="KW-0808">Transferase</keyword>
<keyword evidence="3" id="KW-0597">Phosphoprotein</keyword>
<accession>D6TI68</accession>
<dbReference type="Gene3D" id="3.30.565.10">
    <property type="entry name" value="Histidine kinase-like ATPase, C-terminal domain"/>
    <property type="match status" value="1"/>
</dbReference>
<dbReference type="FunFam" id="3.30.450.20:FF:000099">
    <property type="entry name" value="Sensory box sensor histidine kinase"/>
    <property type="match status" value="1"/>
</dbReference>
<evidence type="ECO:0000313" key="11">
    <source>
        <dbReference type="EMBL" id="EFH89125.1"/>
    </source>
</evidence>
<dbReference type="InterPro" id="IPR036097">
    <property type="entry name" value="HisK_dim/P_sf"/>
</dbReference>
<evidence type="ECO:0000256" key="6">
    <source>
        <dbReference type="ARBA" id="ARBA00023012"/>
    </source>
</evidence>
<keyword evidence="12" id="KW-1185">Reference proteome</keyword>
<name>D6TI68_KTERA</name>
<organism evidence="11 12">
    <name type="scientific">Ktedonobacter racemifer DSM 44963</name>
    <dbReference type="NCBI Taxonomy" id="485913"/>
    <lineage>
        <taxon>Bacteria</taxon>
        <taxon>Bacillati</taxon>
        <taxon>Chloroflexota</taxon>
        <taxon>Ktedonobacteria</taxon>
        <taxon>Ktedonobacterales</taxon>
        <taxon>Ktedonobacteraceae</taxon>
        <taxon>Ktedonobacter</taxon>
    </lineage>
</organism>
<evidence type="ECO:0000256" key="2">
    <source>
        <dbReference type="ARBA" id="ARBA00012438"/>
    </source>
</evidence>
<dbReference type="Gene3D" id="3.30.450.20">
    <property type="entry name" value="PAS domain"/>
    <property type="match status" value="2"/>
</dbReference>
<feature type="domain" description="PAS" evidence="10">
    <location>
        <begin position="144"/>
        <end position="216"/>
    </location>
</feature>
<proteinExistence type="predicted"/>
<reference evidence="11 12" key="1">
    <citation type="journal article" date="2011" name="Stand. Genomic Sci.">
        <title>Non-contiguous finished genome sequence and contextual data of the filamentous soil bacterium Ktedonobacter racemifer type strain (SOSP1-21).</title>
        <authorList>
            <person name="Chang Y.J."/>
            <person name="Land M."/>
            <person name="Hauser L."/>
            <person name="Chertkov O."/>
            <person name="Del Rio T.G."/>
            <person name="Nolan M."/>
            <person name="Copeland A."/>
            <person name="Tice H."/>
            <person name="Cheng J.F."/>
            <person name="Lucas S."/>
            <person name="Han C."/>
            <person name="Goodwin L."/>
            <person name="Pitluck S."/>
            <person name="Ivanova N."/>
            <person name="Ovchinikova G."/>
            <person name="Pati A."/>
            <person name="Chen A."/>
            <person name="Palaniappan K."/>
            <person name="Mavromatis K."/>
            <person name="Liolios K."/>
            <person name="Brettin T."/>
            <person name="Fiebig A."/>
            <person name="Rohde M."/>
            <person name="Abt B."/>
            <person name="Goker M."/>
            <person name="Detter J.C."/>
            <person name="Woyke T."/>
            <person name="Bristow J."/>
            <person name="Eisen J.A."/>
            <person name="Markowitz V."/>
            <person name="Hugenholtz P."/>
            <person name="Kyrpides N.C."/>
            <person name="Klenk H.P."/>
            <person name="Lapidus A."/>
        </authorList>
    </citation>
    <scope>NUCLEOTIDE SEQUENCE [LARGE SCALE GENOMIC DNA]</scope>
    <source>
        <strain evidence="12">DSM 44963</strain>
    </source>
</reference>
<dbReference type="InterPro" id="IPR013655">
    <property type="entry name" value="PAS_fold_3"/>
</dbReference>
<evidence type="ECO:0000259" key="9">
    <source>
        <dbReference type="PROSITE" id="PS50109"/>
    </source>
</evidence>
<dbReference type="STRING" id="485913.Krac_10656"/>
<dbReference type="EC" id="2.7.13.3" evidence="2"/>
<dbReference type="InterPro" id="IPR035965">
    <property type="entry name" value="PAS-like_dom_sf"/>
</dbReference>
<evidence type="ECO:0000256" key="7">
    <source>
        <dbReference type="ARBA" id="ARBA00023136"/>
    </source>
</evidence>
<protein>
    <recommendedName>
        <fullName evidence="2">histidine kinase</fullName>
        <ecNumber evidence="2">2.7.13.3</ecNumber>
    </recommendedName>
</protein>
<comment type="catalytic activity">
    <reaction evidence="1">
        <text>ATP + protein L-histidine = ADP + protein N-phospho-L-histidine.</text>
        <dbReference type="EC" id="2.7.13.3"/>
    </reaction>
</comment>
<dbReference type="CDD" id="cd00082">
    <property type="entry name" value="HisKA"/>
    <property type="match status" value="1"/>
</dbReference>
<evidence type="ECO:0000256" key="3">
    <source>
        <dbReference type="ARBA" id="ARBA00022553"/>
    </source>
</evidence>
<evidence type="ECO:0000256" key="1">
    <source>
        <dbReference type="ARBA" id="ARBA00000085"/>
    </source>
</evidence>
<dbReference type="RefSeq" id="WP_007905483.1">
    <property type="nucleotide sequence ID" value="NZ_ADVG01000001.1"/>
</dbReference>
<dbReference type="NCBIfam" id="TIGR00229">
    <property type="entry name" value="sensory_box"/>
    <property type="match status" value="1"/>
</dbReference>
<keyword evidence="6" id="KW-0902">Two-component regulatory system</keyword>
<dbReference type="InterPro" id="IPR003594">
    <property type="entry name" value="HATPase_dom"/>
</dbReference>
<keyword evidence="7" id="KW-0472">Membrane</keyword>
<dbReference type="Gene3D" id="1.10.287.130">
    <property type="match status" value="1"/>
</dbReference>
<evidence type="ECO:0000256" key="8">
    <source>
        <dbReference type="SAM" id="Coils"/>
    </source>
</evidence>
<dbReference type="FunFam" id="3.30.565.10:FF:000006">
    <property type="entry name" value="Sensor histidine kinase WalK"/>
    <property type="match status" value="1"/>
</dbReference>
<dbReference type="InterPro" id="IPR036890">
    <property type="entry name" value="HATPase_C_sf"/>
</dbReference>
<dbReference type="GO" id="GO:0000155">
    <property type="term" value="F:phosphorelay sensor kinase activity"/>
    <property type="evidence" value="ECO:0007669"/>
    <property type="project" value="InterPro"/>
</dbReference>
<keyword evidence="5 11" id="KW-0418">Kinase</keyword>
<dbReference type="SUPFAM" id="SSF55785">
    <property type="entry name" value="PYP-like sensor domain (PAS domain)"/>
    <property type="match status" value="2"/>
</dbReference>
<dbReference type="CDD" id="cd00130">
    <property type="entry name" value="PAS"/>
    <property type="match status" value="2"/>
</dbReference>
<dbReference type="InterPro" id="IPR005467">
    <property type="entry name" value="His_kinase_dom"/>
</dbReference>
<feature type="coiled-coil region" evidence="8">
    <location>
        <begin position="281"/>
        <end position="311"/>
    </location>
</feature>
<dbReference type="PANTHER" id="PTHR45453">
    <property type="entry name" value="PHOSPHATE REGULON SENSOR PROTEIN PHOR"/>
    <property type="match status" value="1"/>
</dbReference>
<dbReference type="eggNOG" id="COG2205">
    <property type="taxonomic scope" value="Bacteria"/>
</dbReference>
<dbReference type="SUPFAM" id="SSF47384">
    <property type="entry name" value="Homodimeric domain of signal transducing histidine kinase"/>
    <property type="match status" value="1"/>
</dbReference>
<sequence>MFHDMENDITHAHLSIEVLSAIKVAETIPHIVWMARPDGYREYFNQHWYAFTKTNREQVHGNGWLQWVHPDDRGKVLTAWRAAVQTSRLYNVRYLLQNGRTGAYHRFLSRGLPLKDTHGHVTRWLGTCTDIEDKTSLGKRGQISEAQFYTLFESNILGVVLGDIQGNILDANEAWAHITGWTPTETRSGTFNCFSFMPSAFREQHLQATQELVETGICLPYESEIERKDGRRVPILTGKALCDHEHQTYIAFVLDITAQKELDKRKDEFISLACHEIKTPLTALKLLVQRLKQKQKREEDQERSLSLIEAQTTILTHLVNDLLDVSKIRQGYFDYADDLFDLDLMIREAIEQVQQATTTHTLCFHVPEAGPIHIVGDKYKLEQVVTNLLCNAIKYSPQAHDVDIFLGTSENAAIIQVQDYGVGIPKQYQHTIFNRFDRGAYSQRKGVFPGLGLGLYLAHEIATHYGGDIEIESEEGKGTTFSVHLPLPHEKRRDGTVSYGRCS</sequence>
<feature type="domain" description="Histidine kinase" evidence="9">
    <location>
        <begin position="272"/>
        <end position="489"/>
    </location>
</feature>
<dbReference type="PANTHER" id="PTHR45453:SF1">
    <property type="entry name" value="PHOSPHATE REGULON SENSOR PROTEIN PHOR"/>
    <property type="match status" value="1"/>
</dbReference>
<dbReference type="GO" id="GO:0005886">
    <property type="term" value="C:plasma membrane"/>
    <property type="evidence" value="ECO:0007669"/>
    <property type="project" value="TreeGrafter"/>
</dbReference>
<evidence type="ECO:0000256" key="4">
    <source>
        <dbReference type="ARBA" id="ARBA00022679"/>
    </source>
</evidence>
<dbReference type="Pfam" id="PF08447">
    <property type="entry name" value="PAS_3"/>
    <property type="match status" value="1"/>
</dbReference>
<dbReference type="GO" id="GO:0016036">
    <property type="term" value="P:cellular response to phosphate starvation"/>
    <property type="evidence" value="ECO:0007669"/>
    <property type="project" value="TreeGrafter"/>
</dbReference>
<dbReference type="InterPro" id="IPR000014">
    <property type="entry name" value="PAS"/>
</dbReference>
<evidence type="ECO:0000256" key="5">
    <source>
        <dbReference type="ARBA" id="ARBA00022777"/>
    </source>
</evidence>
<dbReference type="InterPro" id="IPR050351">
    <property type="entry name" value="BphY/WalK/GraS-like"/>
</dbReference>
<dbReference type="SMART" id="SM00091">
    <property type="entry name" value="PAS"/>
    <property type="match status" value="2"/>
</dbReference>
<dbReference type="SUPFAM" id="SSF55874">
    <property type="entry name" value="ATPase domain of HSP90 chaperone/DNA topoisomerase II/histidine kinase"/>
    <property type="match status" value="1"/>
</dbReference>
<dbReference type="InterPro" id="IPR004358">
    <property type="entry name" value="Sig_transdc_His_kin-like_C"/>
</dbReference>
<dbReference type="SMART" id="SM00387">
    <property type="entry name" value="HATPase_c"/>
    <property type="match status" value="1"/>
</dbReference>
<dbReference type="PRINTS" id="PR00344">
    <property type="entry name" value="BCTRLSENSOR"/>
</dbReference>
<evidence type="ECO:0000313" key="12">
    <source>
        <dbReference type="Proteomes" id="UP000004508"/>
    </source>
</evidence>
<dbReference type="AlphaFoldDB" id="D6TI68"/>
<dbReference type="PROSITE" id="PS50112">
    <property type="entry name" value="PAS"/>
    <property type="match status" value="1"/>
</dbReference>
<dbReference type="SMART" id="SM00388">
    <property type="entry name" value="HisKA"/>
    <property type="match status" value="1"/>
</dbReference>
<dbReference type="InterPro" id="IPR003661">
    <property type="entry name" value="HisK_dim/P_dom"/>
</dbReference>
<dbReference type="GO" id="GO:0004721">
    <property type="term" value="F:phosphoprotein phosphatase activity"/>
    <property type="evidence" value="ECO:0007669"/>
    <property type="project" value="TreeGrafter"/>
</dbReference>
<gene>
    <name evidence="11" type="ORF">Krac_10656</name>
</gene>
<dbReference type="EMBL" id="ADVG01000001">
    <property type="protein sequence ID" value="EFH89125.1"/>
    <property type="molecule type" value="Genomic_DNA"/>
</dbReference>
<dbReference type="Pfam" id="PF13426">
    <property type="entry name" value="PAS_9"/>
    <property type="match status" value="1"/>
</dbReference>
<evidence type="ECO:0000259" key="10">
    <source>
        <dbReference type="PROSITE" id="PS50112"/>
    </source>
</evidence>
<dbReference type="CDD" id="cd00075">
    <property type="entry name" value="HATPase"/>
    <property type="match status" value="1"/>
</dbReference>
<keyword evidence="8" id="KW-0175">Coiled coil</keyword>
<comment type="caution">
    <text evidence="11">The sequence shown here is derived from an EMBL/GenBank/DDBJ whole genome shotgun (WGS) entry which is preliminary data.</text>
</comment>
<dbReference type="FunCoup" id="D6TI68">
    <property type="interactions" value="242"/>
</dbReference>
<dbReference type="Pfam" id="PF00512">
    <property type="entry name" value="HisKA"/>
    <property type="match status" value="1"/>
</dbReference>
<dbReference type="Proteomes" id="UP000004508">
    <property type="component" value="Unassembled WGS sequence"/>
</dbReference>
<dbReference type="PROSITE" id="PS50109">
    <property type="entry name" value="HIS_KIN"/>
    <property type="match status" value="1"/>
</dbReference>
<dbReference type="InParanoid" id="D6TI68"/>